<dbReference type="GO" id="GO:0008270">
    <property type="term" value="F:zinc ion binding"/>
    <property type="evidence" value="ECO:0007669"/>
    <property type="project" value="UniProtKB-KW"/>
</dbReference>
<evidence type="ECO:0000313" key="13">
    <source>
        <dbReference type="EMBL" id="OBZ88710.1"/>
    </source>
</evidence>
<dbReference type="EC" id="2.3.2.27" evidence="3"/>
<protein>
    <recommendedName>
        <fullName evidence="3">RING-type E3 ubiquitin transferase</fullName>
        <ecNumber evidence="3">2.3.2.27</ecNumber>
    </recommendedName>
</protein>
<keyword evidence="4 11" id="KW-0812">Transmembrane</keyword>
<dbReference type="FunCoup" id="A0A1C7NI84">
    <property type="interactions" value="400"/>
</dbReference>
<feature type="domain" description="RING-type" evidence="12">
    <location>
        <begin position="178"/>
        <end position="220"/>
    </location>
</feature>
<accession>A0A1C7NI84</accession>
<dbReference type="Gene3D" id="3.30.40.10">
    <property type="entry name" value="Zinc/RING finger domain, C3HC4 (zinc finger)"/>
    <property type="match status" value="1"/>
</dbReference>
<evidence type="ECO:0000256" key="11">
    <source>
        <dbReference type="SAM" id="Phobius"/>
    </source>
</evidence>
<dbReference type="PROSITE" id="PS50089">
    <property type="entry name" value="ZF_RING_2"/>
    <property type="match status" value="1"/>
</dbReference>
<feature type="transmembrane region" description="Helical" evidence="11">
    <location>
        <begin position="115"/>
        <end position="139"/>
    </location>
</feature>
<comment type="catalytic activity">
    <reaction evidence="1">
        <text>S-ubiquitinyl-[E2 ubiquitin-conjugating enzyme]-L-cysteine + [acceptor protein]-L-lysine = [E2 ubiquitin-conjugating enzyme]-L-cysteine + N(6)-ubiquitinyl-[acceptor protein]-L-lysine.</text>
        <dbReference type="EC" id="2.3.2.27"/>
    </reaction>
</comment>
<dbReference type="Proteomes" id="UP000093000">
    <property type="component" value="Unassembled WGS sequence"/>
</dbReference>
<dbReference type="EMBL" id="LUGH01000136">
    <property type="protein sequence ID" value="OBZ88710.1"/>
    <property type="molecule type" value="Genomic_DNA"/>
</dbReference>
<dbReference type="InterPro" id="IPR003137">
    <property type="entry name" value="PA_domain"/>
</dbReference>
<evidence type="ECO:0000256" key="9">
    <source>
        <dbReference type="ARBA" id="ARBA00023136"/>
    </source>
</evidence>
<evidence type="ECO:0000256" key="10">
    <source>
        <dbReference type="PROSITE-ProRule" id="PRU00175"/>
    </source>
</evidence>
<dbReference type="SUPFAM" id="SSF52025">
    <property type="entry name" value="PA domain"/>
    <property type="match status" value="1"/>
</dbReference>
<evidence type="ECO:0000256" key="6">
    <source>
        <dbReference type="ARBA" id="ARBA00022771"/>
    </source>
</evidence>
<dbReference type="Pfam" id="PF02225">
    <property type="entry name" value="PA"/>
    <property type="match status" value="1"/>
</dbReference>
<evidence type="ECO:0000256" key="3">
    <source>
        <dbReference type="ARBA" id="ARBA00012483"/>
    </source>
</evidence>
<evidence type="ECO:0000256" key="8">
    <source>
        <dbReference type="ARBA" id="ARBA00022989"/>
    </source>
</evidence>
<dbReference type="InterPro" id="IPR051653">
    <property type="entry name" value="E3_ligase_sorting_rcpt"/>
</dbReference>
<dbReference type="InterPro" id="IPR013083">
    <property type="entry name" value="Znf_RING/FYVE/PHD"/>
</dbReference>
<evidence type="ECO:0000256" key="2">
    <source>
        <dbReference type="ARBA" id="ARBA00004167"/>
    </source>
</evidence>
<keyword evidence="5" id="KW-0479">Metal-binding</keyword>
<name>A0A1C7NI84_9FUNG</name>
<organism evidence="13 14">
    <name type="scientific">Choanephora cucurbitarum</name>
    <dbReference type="NCBI Taxonomy" id="101091"/>
    <lineage>
        <taxon>Eukaryota</taxon>
        <taxon>Fungi</taxon>
        <taxon>Fungi incertae sedis</taxon>
        <taxon>Mucoromycota</taxon>
        <taxon>Mucoromycotina</taxon>
        <taxon>Mucoromycetes</taxon>
        <taxon>Mucorales</taxon>
        <taxon>Mucorineae</taxon>
        <taxon>Choanephoraceae</taxon>
        <taxon>Choanephoroideae</taxon>
        <taxon>Choanephora</taxon>
    </lineage>
</organism>
<keyword evidence="7" id="KW-0862">Zinc</keyword>
<dbReference type="AlphaFoldDB" id="A0A1C7NI84"/>
<sequence length="240" mass="27461">MRVSRKAKQPLNVNACGCRKVEAPCNDWIALVKRGGCSFVTKVRNMQESGAIAVAIGDPDHQSGWITMYAPGDTSDINIPSVFLAKHEYKTLLYLSKIVDTPMMIVLQLDHFITWPLLDILMMIFISPSIIMIIVYIVWQLRRKQRKRQQVAPVGFVSKLDIKSFDLKKLKENEADECAICLEAYATGEQLRVLPCHHDFHTTCVDAWLTTQKKFCPICKRDITFSYDEEKIEKARLIEP</sequence>
<gene>
    <name evidence="13" type="primary">RMR1_0</name>
    <name evidence="13" type="ORF">A0J61_03238</name>
</gene>
<keyword evidence="8 11" id="KW-1133">Transmembrane helix</keyword>
<reference evidence="13 14" key="1">
    <citation type="submission" date="2016-03" db="EMBL/GenBank/DDBJ databases">
        <title>Choanephora cucurbitarum.</title>
        <authorList>
            <person name="Min B."/>
            <person name="Park H."/>
            <person name="Park J.-H."/>
            <person name="Shin H.-D."/>
            <person name="Choi I.-G."/>
        </authorList>
    </citation>
    <scope>NUCLEOTIDE SEQUENCE [LARGE SCALE GENOMIC DNA]</scope>
    <source>
        <strain evidence="13 14">KUS-F28377</strain>
    </source>
</reference>
<dbReference type="SUPFAM" id="SSF57850">
    <property type="entry name" value="RING/U-box"/>
    <property type="match status" value="1"/>
</dbReference>
<keyword evidence="9 11" id="KW-0472">Membrane</keyword>
<dbReference type="Gene3D" id="3.50.30.30">
    <property type="match status" value="1"/>
</dbReference>
<dbReference type="Pfam" id="PF13639">
    <property type="entry name" value="zf-RING_2"/>
    <property type="match status" value="1"/>
</dbReference>
<feature type="transmembrane region" description="Helical" evidence="11">
    <location>
        <begin position="91"/>
        <end position="109"/>
    </location>
</feature>
<keyword evidence="14" id="KW-1185">Reference proteome</keyword>
<keyword evidence="6 10" id="KW-0863">Zinc-finger</keyword>
<evidence type="ECO:0000256" key="5">
    <source>
        <dbReference type="ARBA" id="ARBA00022723"/>
    </source>
</evidence>
<evidence type="ECO:0000256" key="4">
    <source>
        <dbReference type="ARBA" id="ARBA00022692"/>
    </source>
</evidence>
<keyword evidence="13" id="KW-0675">Receptor</keyword>
<dbReference type="InParanoid" id="A0A1C7NI84"/>
<comment type="caution">
    <text evidence="13">The sequence shown here is derived from an EMBL/GenBank/DDBJ whole genome shotgun (WGS) entry which is preliminary data.</text>
</comment>
<evidence type="ECO:0000313" key="14">
    <source>
        <dbReference type="Proteomes" id="UP000093000"/>
    </source>
</evidence>
<dbReference type="GO" id="GO:0016020">
    <property type="term" value="C:membrane"/>
    <property type="evidence" value="ECO:0007669"/>
    <property type="project" value="UniProtKB-SubCell"/>
</dbReference>
<dbReference type="FunFam" id="3.30.40.10:FF:000388">
    <property type="entry name" value="Putative RING zinc finger domain superfamily protein"/>
    <property type="match status" value="1"/>
</dbReference>
<evidence type="ECO:0000259" key="12">
    <source>
        <dbReference type="PROSITE" id="PS50089"/>
    </source>
</evidence>
<dbReference type="InterPro" id="IPR046450">
    <property type="entry name" value="PA_dom_sf"/>
</dbReference>
<dbReference type="PANTHER" id="PTHR47168:SF1">
    <property type="entry name" value="OS02G0798600 PROTEIN"/>
    <property type="match status" value="1"/>
</dbReference>
<proteinExistence type="predicted"/>
<dbReference type="STRING" id="101091.A0A1C7NI84"/>
<dbReference type="InterPro" id="IPR001841">
    <property type="entry name" value="Znf_RING"/>
</dbReference>
<dbReference type="OrthoDB" id="8062037at2759"/>
<evidence type="ECO:0000256" key="7">
    <source>
        <dbReference type="ARBA" id="ARBA00022833"/>
    </source>
</evidence>
<dbReference type="SMART" id="SM00184">
    <property type="entry name" value="RING"/>
    <property type="match status" value="1"/>
</dbReference>
<dbReference type="GO" id="GO:0061630">
    <property type="term" value="F:ubiquitin protein ligase activity"/>
    <property type="evidence" value="ECO:0007669"/>
    <property type="project" value="UniProtKB-EC"/>
</dbReference>
<evidence type="ECO:0000256" key="1">
    <source>
        <dbReference type="ARBA" id="ARBA00000900"/>
    </source>
</evidence>
<dbReference type="PANTHER" id="PTHR47168">
    <property type="entry name" value="RING ZINC FINGER DOMAIN SUPERFAMILY PROTEIN-RELATED"/>
    <property type="match status" value="1"/>
</dbReference>
<comment type="subcellular location">
    <subcellularLocation>
        <location evidence="2">Membrane</location>
        <topology evidence="2">Single-pass membrane protein</topology>
    </subcellularLocation>
</comment>